<organism evidence="4 5">
    <name type="scientific">Rhodococcus cercidiphylli</name>
    <dbReference type="NCBI Taxonomy" id="489916"/>
    <lineage>
        <taxon>Bacteria</taxon>
        <taxon>Bacillati</taxon>
        <taxon>Actinomycetota</taxon>
        <taxon>Actinomycetes</taxon>
        <taxon>Mycobacteriales</taxon>
        <taxon>Nocardiaceae</taxon>
        <taxon>Rhodococcus</taxon>
    </lineage>
</organism>
<dbReference type="EMBL" id="JAWLKE010000011">
    <property type="protein sequence ID" value="MDV6233479.1"/>
    <property type="molecule type" value="Genomic_DNA"/>
</dbReference>
<feature type="transmembrane region" description="Helical" evidence="2">
    <location>
        <begin position="179"/>
        <end position="207"/>
    </location>
</feature>
<feature type="transmembrane region" description="Helical" evidence="2">
    <location>
        <begin position="111"/>
        <end position="132"/>
    </location>
</feature>
<feature type="transmembrane region" description="Helical" evidence="2">
    <location>
        <begin position="6"/>
        <end position="27"/>
    </location>
</feature>
<feature type="compositionally biased region" description="Low complexity" evidence="1">
    <location>
        <begin position="425"/>
        <end position="437"/>
    </location>
</feature>
<evidence type="ECO:0000313" key="4">
    <source>
        <dbReference type="EMBL" id="MDV6233479.1"/>
    </source>
</evidence>
<feature type="transmembrane region" description="Helical" evidence="2">
    <location>
        <begin position="227"/>
        <end position="247"/>
    </location>
</feature>
<reference evidence="4 5" key="1">
    <citation type="submission" date="2023-10" db="EMBL/GenBank/DDBJ databases">
        <title>Development of a sustainable strategy for remediation of hydrocarbon-contaminated territories based on the waste exchange concept.</title>
        <authorList>
            <person name="Krivoruchko A."/>
        </authorList>
    </citation>
    <scope>NUCLEOTIDE SEQUENCE [LARGE SCALE GENOMIC DNA]</scope>
    <source>
        <strain evidence="4 5">IEGM 1322</strain>
    </source>
</reference>
<name>A0ABU4B4T1_9NOCA</name>
<accession>A0ABU4B4T1</accession>
<evidence type="ECO:0000259" key="3">
    <source>
        <dbReference type="Pfam" id="PF20182"/>
    </source>
</evidence>
<protein>
    <submittedName>
        <fullName evidence="4">DUF6545 domain-containing protein</fullName>
    </submittedName>
</protein>
<feature type="transmembrane region" description="Helical" evidence="2">
    <location>
        <begin position="75"/>
        <end position="99"/>
    </location>
</feature>
<feature type="compositionally biased region" description="Basic residues" evidence="1">
    <location>
        <begin position="408"/>
        <end position="419"/>
    </location>
</feature>
<dbReference type="Pfam" id="PF20182">
    <property type="entry name" value="DUF6545"/>
    <property type="match status" value="1"/>
</dbReference>
<feature type="domain" description="DUF6545" evidence="3">
    <location>
        <begin position="256"/>
        <end position="349"/>
    </location>
</feature>
<keyword evidence="2" id="KW-0812">Transmembrane</keyword>
<dbReference type="InterPro" id="IPR046675">
    <property type="entry name" value="DUF6545"/>
</dbReference>
<proteinExistence type="predicted"/>
<evidence type="ECO:0000313" key="5">
    <source>
        <dbReference type="Proteomes" id="UP001185899"/>
    </source>
</evidence>
<dbReference type="Proteomes" id="UP001185899">
    <property type="component" value="Unassembled WGS sequence"/>
</dbReference>
<feature type="region of interest" description="Disordered" evidence="1">
    <location>
        <begin position="361"/>
        <end position="469"/>
    </location>
</feature>
<dbReference type="RefSeq" id="WP_317549650.1">
    <property type="nucleotide sequence ID" value="NZ_JAWLKE010000011.1"/>
</dbReference>
<feature type="compositionally biased region" description="Low complexity" evidence="1">
    <location>
        <begin position="374"/>
        <end position="384"/>
    </location>
</feature>
<feature type="transmembrane region" description="Helical" evidence="2">
    <location>
        <begin position="144"/>
        <end position="167"/>
    </location>
</feature>
<feature type="compositionally biased region" description="Basic residues" evidence="1">
    <location>
        <begin position="450"/>
        <end position="466"/>
    </location>
</feature>
<evidence type="ECO:0000256" key="1">
    <source>
        <dbReference type="SAM" id="MobiDB-lite"/>
    </source>
</evidence>
<keyword evidence="2" id="KW-0472">Membrane</keyword>
<comment type="caution">
    <text evidence="4">The sequence shown here is derived from an EMBL/GenBank/DDBJ whole genome shotgun (WGS) entry which is preliminary data.</text>
</comment>
<sequence length="532" mass="58878">MTSSVPGLISWTIILMSVATFVARMILLFGRSGSHTERLVTYALGFAILAAAFREEEAQNFLAVHVGLSVGFTRQLGTTMIVMAYVPLVLVLVSSWARSRFSDRWITDKPVWLAGYISVPLMLVFGTHARVLDQYVDRTEGWQTVAYFSIFSAWCAAVSVPLVYVSVRDLVRGQLRGKHIATYLVLLVAGAWATEEAISIFASSVFAATGTGTSFVEFRFAANENNFVYILLLGAIVAIIRPIYLLLELAELDPATRSIRKLQPLREDLVATCKDDIPGLDKKYHAAAGSGRIEALQRMTVEIRDCLLVLGRFATPIDDHTDPATASAFQVAAALERKRSGGAPGDYIRLHAADRDRDLIEPRLPLMRARRSPTRPARPNVRTPNTPPPTKKRSRPDGRPPNSPPCRCPHRPRSARNHPRPPGARPVAVRRAAESVPRTPPAPTADPTTPRRRHPARRPNRSPRLRTRTDTLSLSLHLRPVLVAPLPCHPPARDLFSRTSAPRYISSGDPDAPYLADYDIDFGDEVRIGDRH</sequence>
<keyword evidence="5" id="KW-1185">Reference proteome</keyword>
<gene>
    <name evidence="4" type="ORF">R3P95_23230</name>
</gene>
<keyword evidence="2" id="KW-1133">Transmembrane helix</keyword>
<evidence type="ECO:0000256" key="2">
    <source>
        <dbReference type="SAM" id="Phobius"/>
    </source>
</evidence>